<reference evidence="16" key="1">
    <citation type="submission" date="2017-04" db="EMBL/GenBank/DDBJ databases">
        <title>Complete Genome Sequences of Twelve Strains of a Stable Defined Moderately Diverse Mouse Microbiota 2 (sDMDMm2).</title>
        <authorList>
            <person name="Uchimura Y."/>
            <person name="Wyss M."/>
            <person name="Brugiroux S."/>
            <person name="Limenitakis J.P."/>
            <person name="Stecher B."/>
            <person name="McCoy K.D."/>
            <person name="Macpherson A.J."/>
        </authorList>
    </citation>
    <scope>NUCLEOTIDE SEQUENCE</scope>
    <source>
        <strain evidence="16">YL58</strain>
    </source>
</reference>
<evidence type="ECO:0000256" key="1">
    <source>
        <dbReference type="ARBA" id="ARBA00000073"/>
    </source>
</evidence>
<evidence type="ECO:0000256" key="3">
    <source>
        <dbReference type="ARBA" id="ARBA00002876"/>
    </source>
</evidence>
<comment type="catalytic activity">
    <reaction evidence="1">
        <text>a uridine in RNA = a pseudouridine in RNA</text>
        <dbReference type="Rhea" id="RHEA:48348"/>
        <dbReference type="Rhea" id="RHEA-COMP:12068"/>
        <dbReference type="Rhea" id="RHEA-COMP:12069"/>
        <dbReference type="ChEBI" id="CHEBI:65314"/>
        <dbReference type="ChEBI" id="CHEBI:65315"/>
    </reaction>
</comment>
<dbReference type="Proteomes" id="UP000092574">
    <property type="component" value="Chromosome"/>
</dbReference>
<dbReference type="EMBL" id="CP015405">
    <property type="protein sequence ID" value="ANU75384.1"/>
    <property type="molecule type" value="Genomic_DNA"/>
</dbReference>
<comment type="function">
    <text evidence="3">Responsible for synthesis of pseudouridine from uracil at positions 955, 2504 and 2580 in 23S ribosomal RNA.</text>
</comment>
<dbReference type="InterPro" id="IPR002942">
    <property type="entry name" value="S4_RNA-bd"/>
</dbReference>
<dbReference type="STRING" id="1796616.A4V09_06140"/>
<dbReference type="PANTHER" id="PTHR21600">
    <property type="entry name" value="MITOCHONDRIAL RNA PSEUDOURIDINE SYNTHASE"/>
    <property type="match status" value="1"/>
</dbReference>
<evidence type="ECO:0000256" key="11">
    <source>
        <dbReference type="ARBA" id="ARBA00031975"/>
    </source>
</evidence>
<dbReference type="Pfam" id="PF00849">
    <property type="entry name" value="PseudoU_synth_2"/>
    <property type="match status" value="1"/>
</dbReference>
<dbReference type="AlphaFoldDB" id="A0A1C7I8Y8"/>
<dbReference type="PANTHER" id="PTHR21600:SF92">
    <property type="entry name" value="RIBOSOMAL LARGE SUBUNIT PSEUDOURIDINE SYNTHASE C"/>
    <property type="match status" value="1"/>
</dbReference>
<evidence type="ECO:0000256" key="7">
    <source>
        <dbReference type="ARBA" id="ARBA00022552"/>
    </source>
</evidence>
<dbReference type="GO" id="GO:0120159">
    <property type="term" value="F:rRNA pseudouridine synthase activity"/>
    <property type="evidence" value="ECO:0007669"/>
    <property type="project" value="UniProtKB-ARBA"/>
</dbReference>
<evidence type="ECO:0000256" key="10">
    <source>
        <dbReference type="ARBA" id="ARBA00031870"/>
    </source>
</evidence>
<dbReference type="SUPFAM" id="SSF55174">
    <property type="entry name" value="Alpha-L RNA-binding motif"/>
    <property type="match status" value="1"/>
</dbReference>
<name>A0A1C7I8Y8_9FIRM</name>
<dbReference type="EC" id="5.4.99.24" evidence="5"/>
<dbReference type="GO" id="GO:0003723">
    <property type="term" value="F:RNA binding"/>
    <property type="evidence" value="ECO:0007669"/>
    <property type="project" value="UniProtKB-KW"/>
</dbReference>
<evidence type="ECO:0000256" key="13">
    <source>
        <dbReference type="ARBA" id="ARBA00033164"/>
    </source>
</evidence>
<sequence length="323" mass="36851">MRELTVKAGESGQRLDKYLAKYLKEAPKSFLYKMLRKKNITLNGRKADGSEKLQAEDCIRLFLAEETLEKFMGTQEEIHTCRLEVIYEDSHVLFINKPVGMLSQKADKKDISLVEYLTGYLLEKGALTREDLQTFHPAVCNRLDRNTSGIVAAGKTIAGLQTLSRAFKDRSLHKFYLVLVSGKVEHPSYIKGYLWKNERTNKVTVTREPKKDALPIETRLRPLSCSPEGKVTLLEVELLTGRTHQIRSHLASIGHPVIGDMKYGSREINEVYRRKYQVSSQLLHAWRMEMPSVEGELNYLSGLKLTAELPALFKKVIKGEKLK</sequence>
<comment type="catalytic activity">
    <reaction evidence="2">
        <text>uridine(955/2504/2580) in 23S rRNA = pseudouridine(955/2504/2580) in 23S rRNA</text>
        <dbReference type="Rhea" id="RHEA:42528"/>
        <dbReference type="Rhea" id="RHEA-COMP:10099"/>
        <dbReference type="Rhea" id="RHEA-COMP:10100"/>
        <dbReference type="ChEBI" id="CHEBI:65314"/>
        <dbReference type="ChEBI" id="CHEBI:65315"/>
        <dbReference type="EC" id="5.4.99.24"/>
    </reaction>
</comment>
<dbReference type="KEGG" id="byl:A4V09_06140"/>
<organism evidence="16 17">
    <name type="scientific">Blautia pseudococcoides</name>
    <dbReference type="NCBI Taxonomy" id="1796616"/>
    <lineage>
        <taxon>Bacteria</taxon>
        <taxon>Bacillati</taxon>
        <taxon>Bacillota</taxon>
        <taxon>Clostridia</taxon>
        <taxon>Lachnospirales</taxon>
        <taxon>Lachnospiraceae</taxon>
        <taxon>Blautia</taxon>
    </lineage>
</organism>
<keyword evidence="8" id="KW-0413">Isomerase</keyword>
<evidence type="ECO:0000313" key="17">
    <source>
        <dbReference type="Proteomes" id="UP000092574"/>
    </source>
</evidence>
<dbReference type="GO" id="GO:0000455">
    <property type="term" value="P:enzyme-directed rRNA pseudouridine synthesis"/>
    <property type="evidence" value="ECO:0007669"/>
    <property type="project" value="UniProtKB-ARBA"/>
</dbReference>
<dbReference type="RefSeq" id="WP_065541588.1">
    <property type="nucleotide sequence ID" value="NZ_CP015405.2"/>
</dbReference>
<proteinExistence type="inferred from homology"/>
<feature type="domain" description="RNA-binding S4" evidence="15">
    <location>
        <begin position="13"/>
        <end position="77"/>
    </location>
</feature>
<keyword evidence="17" id="KW-1185">Reference proteome</keyword>
<accession>A0A1C7I8Y8</accession>
<protein>
    <recommendedName>
        <fullName evidence="6">Ribosomal large subunit pseudouridine synthase C</fullName>
        <ecNumber evidence="5">5.4.99.24</ecNumber>
    </recommendedName>
    <alternativeName>
        <fullName evidence="9">23S rRNA pseudouridine(955/2504/2580) synthase</fullName>
    </alternativeName>
    <alternativeName>
        <fullName evidence="10">RNA pseudouridylate synthase</fullName>
    </alternativeName>
    <alternativeName>
        <fullName evidence="13">RNA-uridine isomerase</fullName>
    </alternativeName>
    <alternativeName>
        <fullName evidence="11">rRNA pseudouridylate synthase C</fullName>
    </alternativeName>
    <alternativeName>
        <fullName evidence="12">rRNA-uridine isomerase C</fullName>
    </alternativeName>
</protein>
<evidence type="ECO:0000256" key="8">
    <source>
        <dbReference type="ARBA" id="ARBA00023235"/>
    </source>
</evidence>
<dbReference type="Gene3D" id="3.30.2350.10">
    <property type="entry name" value="Pseudouridine synthase"/>
    <property type="match status" value="1"/>
</dbReference>
<dbReference type="InterPro" id="IPR036986">
    <property type="entry name" value="S4_RNA-bd_sf"/>
</dbReference>
<dbReference type="OrthoDB" id="9807829at2"/>
<dbReference type="Gene3D" id="3.10.290.10">
    <property type="entry name" value="RNA-binding S4 domain"/>
    <property type="match status" value="1"/>
</dbReference>
<dbReference type="PROSITE" id="PS50889">
    <property type="entry name" value="S4"/>
    <property type="match status" value="1"/>
</dbReference>
<evidence type="ECO:0000256" key="14">
    <source>
        <dbReference type="PROSITE-ProRule" id="PRU00182"/>
    </source>
</evidence>
<evidence type="ECO:0000313" key="16">
    <source>
        <dbReference type="EMBL" id="ANU75384.1"/>
    </source>
</evidence>
<evidence type="ECO:0000256" key="9">
    <source>
        <dbReference type="ARBA" id="ARBA00030705"/>
    </source>
</evidence>
<gene>
    <name evidence="16" type="ORF">A4V09_06140</name>
</gene>
<dbReference type="SMART" id="SM00363">
    <property type="entry name" value="S4"/>
    <property type="match status" value="1"/>
</dbReference>
<evidence type="ECO:0000256" key="5">
    <source>
        <dbReference type="ARBA" id="ARBA00012785"/>
    </source>
</evidence>
<evidence type="ECO:0000256" key="4">
    <source>
        <dbReference type="ARBA" id="ARBA00010876"/>
    </source>
</evidence>
<evidence type="ECO:0000256" key="6">
    <source>
        <dbReference type="ARBA" id="ARBA00017128"/>
    </source>
</evidence>
<dbReference type="CDD" id="cd02869">
    <property type="entry name" value="PseudoU_synth_RluA_like"/>
    <property type="match status" value="1"/>
</dbReference>
<keyword evidence="14" id="KW-0694">RNA-binding</keyword>
<dbReference type="CDD" id="cd00165">
    <property type="entry name" value="S4"/>
    <property type="match status" value="1"/>
</dbReference>
<dbReference type="InterPro" id="IPR050188">
    <property type="entry name" value="RluA_PseudoU_synthase"/>
</dbReference>
<comment type="similarity">
    <text evidence="4">Belongs to the pseudouridine synthase RluA family.</text>
</comment>
<evidence type="ECO:0000256" key="2">
    <source>
        <dbReference type="ARBA" id="ARBA00000381"/>
    </source>
</evidence>
<evidence type="ECO:0000256" key="12">
    <source>
        <dbReference type="ARBA" id="ARBA00033053"/>
    </source>
</evidence>
<dbReference type="InterPro" id="IPR020103">
    <property type="entry name" value="PsdUridine_synth_cat_dom_sf"/>
</dbReference>
<dbReference type="SUPFAM" id="SSF55120">
    <property type="entry name" value="Pseudouridine synthase"/>
    <property type="match status" value="1"/>
</dbReference>
<dbReference type="InterPro" id="IPR006145">
    <property type="entry name" value="PsdUridine_synth_RsuA/RluA"/>
</dbReference>
<keyword evidence="7" id="KW-0698">rRNA processing</keyword>
<evidence type="ECO:0000259" key="15">
    <source>
        <dbReference type="SMART" id="SM00363"/>
    </source>
</evidence>